<dbReference type="EMBL" id="JANGAB010000312">
    <property type="protein sequence ID" value="MCQ4950824.1"/>
    <property type="molecule type" value="Genomic_DNA"/>
</dbReference>
<proteinExistence type="predicted"/>
<name>A0AAW5KLL4_9FIRM</name>
<evidence type="ECO:0000256" key="1">
    <source>
        <dbReference type="SAM" id="MobiDB-lite"/>
    </source>
</evidence>
<evidence type="ECO:0000313" key="2">
    <source>
        <dbReference type="EMBL" id="MCQ4950824.1"/>
    </source>
</evidence>
<accession>A0AAW5KLL4</accession>
<reference evidence="2" key="1">
    <citation type="submission" date="2022-06" db="EMBL/GenBank/DDBJ databases">
        <title>Isolation of gut microbiota from human fecal samples.</title>
        <authorList>
            <person name="Pamer E.G."/>
            <person name="Barat B."/>
            <person name="Waligurski E."/>
            <person name="Medina S."/>
            <person name="Paddock L."/>
            <person name="Mostad J."/>
        </authorList>
    </citation>
    <scope>NUCLEOTIDE SEQUENCE</scope>
    <source>
        <strain evidence="2">DFI.7.96</strain>
    </source>
</reference>
<gene>
    <name evidence="2" type="ORF">NE646_14420</name>
</gene>
<feature type="non-terminal residue" evidence="2">
    <location>
        <position position="75"/>
    </location>
</feature>
<protein>
    <submittedName>
        <fullName evidence="2">Uncharacterized protein</fullName>
    </submittedName>
</protein>
<dbReference type="AlphaFoldDB" id="A0AAW5KLL4"/>
<feature type="region of interest" description="Disordered" evidence="1">
    <location>
        <begin position="1"/>
        <end position="29"/>
    </location>
</feature>
<evidence type="ECO:0000313" key="3">
    <source>
        <dbReference type="Proteomes" id="UP001205063"/>
    </source>
</evidence>
<dbReference type="RefSeq" id="WP_256136934.1">
    <property type="nucleotide sequence ID" value="NZ_JANGAB010000312.1"/>
</dbReference>
<organism evidence="2 3">
    <name type="scientific">Bittarella massiliensis</name>
    <name type="common">ex Durand et al. 2017</name>
    <dbReference type="NCBI Taxonomy" id="1720313"/>
    <lineage>
        <taxon>Bacteria</taxon>
        <taxon>Bacillati</taxon>
        <taxon>Bacillota</taxon>
        <taxon>Clostridia</taxon>
        <taxon>Eubacteriales</taxon>
        <taxon>Oscillospiraceae</taxon>
        <taxon>Bittarella (ex Durand et al. 2017)</taxon>
    </lineage>
</organism>
<comment type="caution">
    <text evidence="2">The sequence shown here is derived from an EMBL/GenBank/DDBJ whole genome shotgun (WGS) entry which is preliminary data.</text>
</comment>
<sequence length="75" mass="8161">MTAMAAGGDTPTGEAGDAPEGYQPPQYEKGKINLDGYYTVGSDGKLSQKLEWYFPFENPLQPGQGLSDHSRPYAY</sequence>
<dbReference type="Proteomes" id="UP001205063">
    <property type="component" value="Unassembled WGS sequence"/>
</dbReference>